<name>A0A9P6XMJ1_9FUNG</name>
<organism evidence="2 3">
    <name type="scientific">Rhizopus delemar</name>
    <dbReference type="NCBI Taxonomy" id="936053"/>
    <lineage>
        <taxon>Eukaryota</taxon>
        <taxon>Fungi</taxon>
        <taxon>Fungi incertae sedis</taxon>
        <taxon>Mucoromycota</taxon>
        <taxon>Mucoromycotina</taxon>
        <taxon>Mucoromycetes</taxon>
        <taxon>Mucorales</taxon>
        <taxon>Mucorineae</taxon>
        <taxon>Rhizopodaceae</taxon>
        <taxon>Rhizopus</taxon>
    </lineage>
</organism>
<sequence length="67" mass="6954">MFAAAMRNIPSAADSRSRPSGLATRCSITCRAASACTGMRPFSSATGFSRCKAISASVMVGSWPPRP</sequence>
<dbReference type="Proteomes" id="UP000740926">
    <property type="component" value="Unassembled WGS sequence"/>
</dbReference>
<feature type="region of interest" description="Disordered" evidence="1">
    <location>
        <begin position="1"/>
        <end position="21"/>
    </location>
</feature>
<accession>A0A9P6XMJ1</accession>
<evidence type="ECO:0000256" key="1">
    <source>
        <dbReference type="SAM" id="MobiDB-lite"/>
    </source>
</evidence>
<evidence type="ECO:0000313" key="2">
    <source>
        <dbReference type="EMBL" id="KAG1523129.1"/>
    </source>
</evidence>
<keyword evidence="3" id="KW-1185">Reference proteome</keyword>
<comment type="caution">
    <text evidence="2">The sequence shown here is derived from an EMBL/GenBank/DDBJ whole genome shotgun (WGS) entry which is preliminary data.</text>
</comment>
<protein>
    <submittedName>
        <fullName evidence="2">Uncharacterized protein</fullName>
    </submittedName>
</protein>
<dbReference type="AlphaFoldDB" id="A0A9P6XMJ1"/>
<gene>
    <name evidence="2" type="ORF">G6F50_018636</name>
</gene>
<reference evidence="2 3" key="1">
    <citation type="journal article" date="2020" name="Microb. Genom.">
        <title>Genetic diversity of clinical and environmental Mucorales isolates obtained from an investigation of mucormycosis cases among solid organ transplant recipients.</title>
        <authorList>
            <person name="Nguyen M.H."/>
            <person name="Kaul D."/>
            <person name="Muto C."/>
            <person name="Cheng S.J."/>
            <person name="Richter R.A."/>
            <person name="Bruno V.M."/>
            <person name="Liu G."/>
            <person name="Beyhan S."/>
            <person name="Sundermann A.J."/>
            <person name="Mounaud S."/>
            <person name="Pasculle A.W."/>
            <person name="Nierman W.C."/>
            <person name="Driscoll E."/>
            <person name="Cumbie R."/>
            <person name="Clancy C.J."/>
            <person name="Dupont C.L."/>
        </authorList>
    </citation>
    <scope>NUCLEOTIDE SEQUENCE [LARGE SCALE GENOMIC DNA]</scope>
    <source>
        <strain evidence="2 3">GL24</strain>
    </source>
</reference>
<dbReference type="EMBL" id="JAANIU010021561">
    <property type="protein sequence ID" value="KAG1523129.1"/>
    <property type="molecule type" value="Genomic_DNA"/>
</dbReference>
<evidence type="ECO:0000313" key="3">
    <source>
        <dbReference type="Proteomes" id="UP000740926"/>
    </source>
</evidence>
<proteinExistence type="predicted"/>